<keyword evidence="4" id="KW-0809">Transit peptide</keyword>
<dbReference type="GO" id="GO:0097193">
    <property type="term" value="P:intrinsic apoptotic signaling pathway"/>
    <property type="evidence" value="ECO:0007669"/>
    <property type="project" value="InterPro"/>
</dbReference>
<gene>
    <name evidence="8" type="primary">LOC108625127</name>
</gene>
<evidence type="ECO:0000256" key="3">
    <source>
        <dbReference type="ARBA" id="ARBA00022792"/>
    </source>
</evidence>
<accession>A0AAJ7IZ01</accession>
<keyword evidence="5" id="KW-0496">Mitochondrion</keyword>
<dbReference type="Proteomes" id="UP000694925">
    <property type="component" value="Unplaced"/>
</dbReference>
<evidence type="ECO:0000256" key="6">
    <source>
        <dbReference type="ARBA" id="ARBA00023136"/>
    </source>
</evidence>
<dbReference type="PANTHER" id="PTHR31107:SF2">
    <property type="entry name" value="CYTOCHROME C OXIDASE ASSEMBLY FACTOR 8"/>
    <property type="match status" value="1"/>
</dbReference>
<evidence type="ECO:0000313" key="7">
    <source>
        <dbReference type="Proteomes" id="UP000694925"/>
    </source>
</evidence>
<proteinExistence type="inferred from homology"/>
<organism evidence="7 8">
    <name type="scientific">Ceratina calcarata</name>
    <dbReference type="NCBI Taxonomy" id="156304"/>
    <lineage>
        <taxon>Eukaryota</taxon>
        <taxon>Metazoa</taxon>
        <taxon>Ecdysozoa</taxon>
        <taxon>Arthropoda</taxon>
        <taxon>Hexapoda</taxon>
        <taxon>Insecta</taxon>
        <taxon>Pterygota</taxon>
        <taxon>Neoptera</taxon>
        <taxon>Endopterygota</taxon>
        <taxon>Hymenoptera</taxon>
        <taxon>Apocrita</taxon>
        <taxon>Aculeata</taxon>
        <taxon>Apoidea</taxon>
        <taxon>Anthophila</taxon>
        <taxon>Apidae</taxon>
        <taxon>Ceratina</taxon>
        <taxon>Zadontomerus</taxon>
    </lineage>
</organism>
<name>A0AAJ7IZ01_9HYME</name>
<comment type="subcellular location">
    <subcellularLocation>
        <location evidence="1">Mitochondrion inner membrane</location>
        <topology evidence="1">Peripheral membrane protein</topology>
        <orientation evidence="1">Matrix side</orientation>
    </subcellularLocation>
</comment>
<dbReference type="PANTHER" id="PTHR31107">
    <property type="entry name" value="APOPTOGENIC PROTEIN 1, MITOCHONDRIAL"/>
    <property type="match status" value="1"/>
</dbReference>
<evidence type="ECO:0000256" key="2">
    <source>
        <dbReference type="ARBA" id="ARBA00005453"/>
    </source>
</evidence>
<evidence type="ECO:0000256" key="4">
    <source>
        <dbReference type="ARBA" id="ARBA00022946"/>
    </source>
</evidence>
<protein>
    <submittedName>
        <fullName evidence="8">APOPT family protein CG14806, mitochondrial</fullName>
    </submittedName>
</protein>
<dbReference type="GeneID" id="108625127"/>
<dbReference type="InterPro" id="IPR018796">
    <property type="entry name" value="COA8"/>
</dbReference>
<dbReference type="CTD" id="84334"/>
<evidence type="ECO:0000256" key="1">
    <source>
        <dbReference type="ARBA" id="ARBA00004443"/>
    </source>
</evidence>
<evidence type="ECO:0000256" key="5">
    <source>
        <dbReference type="ARBA" id="ARBA00023128"/>
    </source>
</evidence>
<keyword evidence="6" id="KW-0472">Membrane</keyword>
<dbReference type="RefSeq" id="XP_017880377.1">
    <property type="nucleotide sequence ID" value="XM_018024888.2"/>
</dbReference>
<comment type="similarity">
    <text evidence="2">Belongs to the COA8 family.</text>
</comment>
<dbReference type="Pfam" id="PF10231">
    <property type="entry name" value="COA8"/>
    <property type="match status" value="1"/>
</dbReference>
<reference evidence="8" key="1">
    <citation type="submission" date="2025-08" db="UniProtKB">
        <authorList>
            <consortium name="RefSeq"/>
        </authorList>
    </citation>
    <scope>IDENTIFICATION</scope>
    <source>
        <tissue evidence="8">Whole body</tissue>
    </source>
</reference>
<sequence length="157" mass="18872">MERICNYAQIKRSNNVVRLFSAKVSPNLKLPTPSAHCDLIGPPDPISNIRPIIVARSENESKLEKIYREAREDTQTWNQHFWTKHNIRFIKERKQFQENLKKEGKTSITADDMSVFYKEFLDKNWHTHFNYNIAWYRRNIKLLFLEFGVRISKLKFR</sequence>
<evidence type="ECO:0000313" key="8">
    <source>
        <dbReference type="RefSeq" id="XP_017880377.1"/>
    </source>
</evidence>
<dbReference type="GO" id="GO:0005743">
    <property type="term" value="C:mitochondrial inner membrane"/>
    <property type="evidence" value="ECO:0007669"/>
    <property type="project" value="UniProtKB-SubCell"/>
</dbReference>
<dbReference type="KEGG" id="ccal:108625127"/>
<keyword evidence="3" id="KW-0999">Mitochondrion inner membrane</keyword>
<dbReference type="AlphaFoldDB" id="A0AAJ7IZ01"/>
<keyword evidence="7" id="KW-1185">Reference proteome</keyword>